<accession>K1S9C4</accession>
<name>K1S9C4_9ZZZZ</name>
<sequence length="27" mass="2953">MLAHLDEHITITELADMLGISSTSLKI</sequence>
<evidence type="ECO:0000313" key="1">
    <source>
        <dbReference type="EMBL" id="EKC54033.1"/>
    </source>
</evidence>
<protein>
    <submittedName>
        <fullName evidence="1">Uncharacterized protein</fullName>
    </submittedName>
</protein>
<reference evidence="1" key="1">
    <citation type="journal article" date="2013" name="Environ. Microbiol.">
        <title>Microbiota from the distal guts of lean and obese adolescents exhibit partial functional redundancy besides clear differences in community structure.</title>
        <authorList>
            <person name="Ferrer M."/>
            <person name="Ruiz A."/>
            <person name="Lanza F."/>
            <person name="Haange S.B."/>
            <person name="Oberbach A."/>
            <person name="Till H."/>
            <person name="Bargiela R."/>
            <person name="Campoy C."/>
            <person name="Segura M.T."/>
            <person name="Richter M."/>
            <person name="von Bergen M."/>
            <person name="Seifert J."/>
            <person name="Suarez A."/>
        </authorList>
    </citation>
    <scope>NUCLEOTIDE SEQUENCE</scope>
</reference>
<comment type="caution">
    <text evidence="1">The sequence shown here is derived from an EMBL/GenBank/DDBJ whole genome shotgun (WGS) entry which is preliminary data.</text>
</comment>
<proteinExistence type="predicted"/>
<dbReference type="EMBL" id="AJWY01010975">
    <property type="protein sequence ID" value="EKC54033.1"/>
    <property type="molecule type" value="Genomic_DNA"/>
</dbReference>
<organism evidence="1">
    <name type="scientific">human gut metagenome</name>
    <dbReference type="NCBI Taxonomy" id="408170"/>
    <lineage>
        <taxon>unclassified sequences</taxon>
        <taxon>metagenomes</taxon>
        <taxon>organismal metagenomes</taxon>
    </lineage>
</organism>
<dbReference type="AlphaFoldDB" id="K1S9C4"/>
<gene>
    <name evidence="1" type="ORF">LEA_16060</name>
</gene>